<feature type="compositionally biased region" description="Pro residues" evidence="1">
    <location>
        <begin position="378"/>
        <end position="390"/>
    </location>
</feature>
<accession>A0A1G2GSM5</accession>
<name>A0A1G2GSM5_9BACT</name>
<keyword evidence="2" id="KW-0732">Signal</keyword>
<feature type="region of interest" description="Disordered" evidence="1">
    <location>
        <begin position="181"/>
        <end position="207"/>
    </location>
</feature>
<protein>
    <submittedName>
        <fullName evidence="3">Uncharacterized protein</fullName>
    </submittedName>
</protein>
<feature type="signal peptide" evidence="2">
    <location>
        <begin position="1"/>
        <end position="21"/>
    </location>
</feature>
<dbReference type="Proteomes" id="UP000179106">
    <property type="component" value="Unassembled WGS sequence"/>
</dbReference>
<feature type="region of interest" description="Disordered" evidence="1">
    <location>
        <begin position="361"/>
        <end position="390"/>
    </location>
</feature>
<dbReference type="STRING" id="1802126.A3B25_02700"/>
<comment type="caution">
    <text evidence="3">The sequence shown here is derived from an EMBL/GenBank/DDBJ whole genome shotgun (WGS) entry which is preliminary data.</text>
</comment>
<evidence type="ECO:0000256" key="2">
    <source>
        <dbReference type="SAM" id="SignalP"/>
    </source>
</evidence>
<organism evidence="3 4">
    <name type="scientific">Candidatus Ryanbacteria bacterium RIFCSPLOWO2_01_FULL_48_26</name>
    <dbReference type="NCBI Taxonomy" id="1802126"/>
    <lineage>
        <taxon>Bacteria</taxon>
        <taxon>Candidatus Ryaniibacteriota</taxon>
    </lineage>
</organism>
<gene>
    <name evidence="3" type="ORF">A3B25_02700</name>
</gene>
<dbReference type="AlphaFoldDB" id="A0A1G2GSM5"/>
<evidence type="ECO:0000256" key="1">
    <source>
        <dbReference type="SAM" id="MobiDB-lite"/>
    </source>
</evidence>
<evidence type="ECO:0000313" key="4">
    <source>
        <dbReference type="Proteomes" id="UP000179106"/>
    </source>
</evidence>
<proteinExistence type="predicted"/>
<evidence type="ECO:0000313" key="3">
    <source>
        <dbReference type="EMBL" id="OGZ53203.1"/>
    </source>
</evidence>
<sequence>MTRLKWMILLFVFCCLRPAFAQGPHNSANSCPEPDVNHSHWRFLGRNPVGKPIRNESDLAEFLAPVEQGGRKLYNKPWQQIARAEWKLSEEALQRLYIEAGQGNFTREMVPSCALFGDMIYDIPATVLGKVILADWEDKGSKSAWVYVLDGEVSGTKGKLKMYFFEGCSNPSYQFIAETKNAEVTVPPPPEEKPKPSPRTETPPPVECPRCPPPQVVSCPAVDIETSASWGQRLFGGLPEFALSAGIGGGVAAVTSSDSERRRAGYQSAVYSAGANRLVNIFNPDHNRAIITVGEQAVRLKQGDKVNVPNIPDGQAEWVNGTIRVYQGRVFCGFAKPKSTFNLTPVPVIKRVIELELPVKQSFTPPPNINQPADKTPFTPPPNTSRPINP</sequence>
<dbReference type="EMBL" id="MHNW01000027">
    <property type="protein sequence ID" value="OGZ53203.1"/>
    <property type="molecule type" value="Genomic_DNA"/>
</dbReference>
<feature type="chain" id="PRO_5009583001" evidence="2">
    <location>
        <begin position="22"/>
        <end position="390"/>
    </location>
</feature>
<reference evidence="3 4" key="1">
    <citation type="journal article" date="2016" name="Nat. Commun.">
        <title>Thousands of microbial genomes shed light on interconnected biogeochemical processes in an aquifer system.</title>
        <authorList>
            <person name="Anantharaman K."/>
            <person name="Brown C.T."/>
            <person name="Hug L.A."/>
            <person name="Sharon I."/>
            <person name="Castelle C.J."/>
            <person name="Probst A.J."/>
            <person name="Thomas B.C."/>
            <person name="Singh A."/>
            <person name="Wilkins M.J."/>
            <person name="Karaoz U."/>
            <person name="Brodie E.L."/>
            <person name="Williams K.H."/>
            <person name="Hubbard S.S."/>
            <person name="Banfield J.F."/>
        </authorList>
    </citation>
    <scope>NUCLEOTIDE SEQUENCE [LARGE SCALE GENOMIC DNA]</scope>
</reference>